<evidence type="ECO:0000313" key="2">
    <source>
        <dbReference type="EMBL" id="MCQ4769000.1"/>
    </source>
</evidence>
<comment type="caution">
    <text evidence="3">The sequence shown here is derived from an EMBL/GenBank/DDBJ whole genome shotgun (WGS) entry which is preliminary data.</text>
</comment>
<sequence>MAFLDSMRARRQMEDGARTLGMPGVGAEPHGGPGESGGAPAPELLTQTAPAIGEREVGKAIEILTRYKEGKANLEERIVEDELWYQLRHQEVVRRKRDPDALTPTSAWLFNSIASKHADAMDNYPEANVLPRERGDERDAKLLGSILPVVLEHCDFEETYSANWWEKLKHGTGVYGVFWDPGMENGLGDVNITRIDLLNIFWEPGIADIQKSRNLFVTELVDNEVLSEAYPQLSDRLGGDAMDAKQYIYDDAVDTSDKSLVVDWYYKRPAANGRTILHYAKFVGRNLLFASENDARYRESGWYEHGKYPFVFDTLFPEKGTPVGFGYVAICKDPQLYIDKLGGAILENAVLSATPRYFQSSNSGVNEAEFLDAKKKLIHVEGDVDERGIQKVQVDAVPANALNVYQMKIDEMKETSGNRDFSQGSAGSGVTAAAAIAALQEAGNKGSRDMISGSYRAYAKIDYMVIDLFRQFYDEARSFRITGSSGGDYQFVEYSNAGITDQVVSVDAAGLPLFRRPVFDIKIKAQKRSPMTREVENQRATELYGAGLFNPERAQEAVIALEMMEFEGKDKVMEQVRRGQTLLNVCQQMAAQMDQMAMLLGVPTAVGQAQGADGGKPSGAGTAGKAMQQAQTSQSTPYAQRMAARAVPDMNRQNGV</sequence>
<evidence type="ECO:0000313" key="4">
    <source>
        <dbReference type="Proteomes" id="UP001204562"/>
    </source>
</evidence>
<accession>A0AAW5JGR8</accession>
<proteinExistence type="predicted"/>
<feature type="compositionally biased region" description="Gly residues" evidence="1">
    <location>
        <begin position="612"/>
        <end position="622"/>
    </location>
</feature>
<evidence type="ECO:0008006" key="5">
    <source>
        <dbReference type="Google" id="ProtNLM"/>
    </source>
</evidence>
<name>A0AAW5JGR8_9FIRM</name>
<protein>
    <recommendedName>
        <fullName evidence="5">Portal protein</fullName>
    </recommendedName>
</protein>
<feature type="region of interest" description="Disordered" evidence="1">
    <location>
        <begin position="607"/>
        <end position="656"/>
    </location>
</feature>
<dbReference type="Pfam" id="PF16510">
    <property type="entry name" value="P22_portal"/>
    <property type="match status" value="2"/>
</dbReference>
<feature type="region of interest" description="Disordered" evidence="1">
    <location>
        <begin position="16"/>
        <end position="40"/>
    </location>
</feature>
<dbReference type="RefSeq" id="WP_256302914.1">
    <property type="nucleotide sequence ID" value="NZ_JANFYS010000001.1"/>
</dbReference>
<dbReference type="EMBL" id="JANFYS010000001">
    <property type="protein sequence ID" value="MCQ4769000.1"/>
    <property type="molecule type" value="Genomic_DNA"/>
</dbReference>
<evidence type="ECO:0000256" key="1">
    <source>
        <dbReference type="SAM" id="MobiDB-lite"/>
    </source>
</evidence>
<dbReference type="EMBL" id="JANFYS010000001">
    <property type="protein sequence ID" value="MCQ4769053.1"/>
    <property type="molecule type" value="Genomic_DNA"/>
</dbReference>
<gene>
    <name evidence="2" type="ORF">NE579_00785</name>
    <name evidence="3" type="ORF">NE579_01060</name>
</gene>
<reference evidence="3" key="1">
    <citation type="submission" date="2022-06" db="EMBL/GenBank/DDBJ databases">
        <title>Isolation of gut microbiota from human fecal samples.</title>
        <authorList>
            <person name="Pamer E.G."/>
            <person name="Barat B."/>
            <person name="Waligurski E."/>
            <person name="Medina S."/>
            <person name="Paddock L."/>
            <person name="Mostad J."/>
        </authorList>
    </citation>
    <scope>NUCLEOTIDE SEQUENCE</scope>
    <source>
        <strain evidence="3">DFI.9.91</strain>
    </source>
</reference>
<evidence type="ECO:0000313" key="3">
    <source>
        <dbReference type="EMBL" id="MCQ4769053.1"/>
    </source>
</evidence>
<feature type="compositionally biased region" description="Polar residues" evidence="1">
    <location>
        <begin position="628"/>
        <end position="638"/>
    </location>
</feature>
<dbReference type="AlphaFoldDB" id="A0AAW5JGR8"/>
<dbReference type="InterPro" id="IPR032427">
    <property type="entry name" value="P22_portal"/>
</dbReference>
<dbReference type="Proteomes" id="UP001204562">
    <property type="component" value="Unassembled WGS sequence"/>
</dbReference>
<organism evidence="3 4">
    <name type="scientific">Intestinimonas massiliensis</name>
    <name type="common">ex Afouda et al. 2020</name>
    <dbReference type="NCBI Taxonomy" id="1673721"/>
    <lineage>
        <taxon>Bacteria</taxon>
        <taxon>Bacillati</taxon>
        <taxon>Bacillota</taxon>
        <taxon>Clostridia</taxon>
        <taxon>Eubacteriales</taxon>
        <taxon>Intestinimonas</taxon>
    </lineage>
</organism>